<dbReference type="InterPro" id="IPR036286">
    <property type="entry name" value="LexA/Signal_pep-like_sf"/>
</dbReference>
<protein>
    <recommendedName>
        <fullName evidence="9 11">Signal peptidase I</fullName>
        <ecNumber evidence="11">3.4.21.89</ecNumber>
    </recommendedName>
</protein>
<dbReference type="InterPro" id="IPR019533">
    <property type="entry name" value="Peptidase_S26"/>
</dbReference>
<evidence type="ECO:0000256" key="9">
    <source>
        <dbReference type="ARBA" id="ARBA00033305"/>
    </source>
</evidence>
<accession>R2SI43</accession>
<dbReference type="SUPFAM" id="SSF51306">
    <property type="entry name" value="LexA/Signal peptidase"/>
    <property type="match status" value="1"/>
</dbReference>
<keyword evidence="3 12" id="KW-0812">Transmembrane</keyword>
<keyword evidence="6" id="KW-0735">Signal-anchor</keyword>
<comment type="caution">
    <text evidence="14">The sequence shown here is derived from an EMBL/GenBank/DDBJ whole genome shotgun (WGS) entry which is preliminary data.</text>
</comment>
<dbReference type="GO" id="GO:0006465">
    <property type="term" value="P:signal peptide processing"/>
    <property type="evidence" value="ECO:0007669"/>
    <property type="project" value="UniProtKB-UniRule"/>
</dbReference>
<evidence type="ECO:0000313" key="14">
    <source>
        <dbReference type="EMBL" id="EOH94925.1"/>
    </source>
</evidence>
<evidence type="ECO:0000256" key="2">
    <source>
        <dbReference type="ARBA" id="ARBA00022670"/>
    </source>
</evidence>
<dbReference type="STRING" id="160454.RV10_GL004095"/>
<evidence type="ECO:0000313" key="15">
    <source>
        <dbReference type="Proteomes" id="UP000013782"/>
    </source>
</evidence>
<keyword evidence="5" id="KW-0256">Endoplasmic reticulum</keyword>
<feature type="transmembrane region" description="Helical" evidence="12">
    <location>
        <begin position="132"/>
        <end position="156"/>
    </location>
</feature>
<evidence type="ECO:0000256" key="8">
    <source>
        <dbReference type="ARBA" id="ARBA00023136"/>
    </source>
</evidence>
<keyword evidence="8 12" id="KW-0472">Membrane</keyword>
<gene>
    <name evidence="14" type="ORF">UAU_01847</name>
</gene>
<dbReference type="Gene3D" id="2.10.109.10">
    <property type="entry name" value="Umud Fragment, subunit A"/>
    <property type="match status" value="1"/>
</dbReference>
<evidence type="ECO:0000256" key="3">
    <source>
        <dbReference type="ARBA" id="ARBA00022692"/>
    </source>
</evidence>
<dbReference type="EC" id="3.4.21.89" evidence="11"/>
<dbReference type="PANTHER" id="PTHR10806">
    <property type="entry name" value="SIGNAL PEPTIDASE COMPLEX CATALYTIC SUBUNIT SEC11"/>
    <property type="match status" value="1"/>
</dbReference>
<evidence type="ECO:0000256" key="4">
    <source>
        <dbReference type="ARBA" id="ARBA00022801"/>
    </source>
</evidence>
<sequence length="162" mass="18110">MKIIINGLKNLVIVLLVLILGFNLYSLYQRNINDSRFPMVLGYGYAVVASGSMEPTLSRGDLVIVHAESTYEKNDILTFIQAGDNRTTTHRLIAHENNQFITQGDANNTADPPITDEQIFGKVVFTLPLIGYMIQVASTPLGLLVIISLFLLMLYLDSHRKR</sequence>
<evidence type="ECO:0000256" key="12">
    <source>
        <dbReference type="SAM" id="Phobius"/>
    </source>
</evidence>
<dbReference type="eggNOG" id="COG0681">
    <property type="taxonomic scope" value="Bacteria"/>
</dbReference>
<evidence type="ECO:0000256" key="11">
    <source>
        <dbReference type="NCBIfam" id="TIGR02228"/>
    </source>
</evidence>
<dbReference type="EMBL" id="AJAQ01000014">
    <property type="protein sequence ID" value="EOH94925.1"/>
    <property type="molecule type" value="Genomic_DNA"/>
</dbReference>
<evidence type="ECO:0000256" key="10">
    <source>
        <dbReference type="ARBA" id="ARBA00045533"/>
    </source>
</evidence>
<comment type="subcellular location">
    <subcellularLocation>
        <location evidence="1">Endoplasmic reticulum membrane</location>
        <topology evidence="1">Single-pass type II membrane protein</topology>
    </subcellularLocation>
</comment>
<dbReference type="GO" id="GO:0016020">
    <property type="term" value="C:membrane"/>
    <property type="evidence" value="ECO:0007669"/>
    <property type="project" value="UniProtKB-UniRule"/>
</dbReference>
<dbReference type="AlphaFoldDB" id="R2SI43"/>
<dbReference type="NCBIfam" id="TIGR02228">
    <property type="entry name" value="sigpep_I_arch"/>
    <property type="match status" value="1"/>
</dbReference>
<name>R2SI43_9ENTE</name>
<dbReference type="Proteomes" id="UP000013782">
    <property type="component" value="Unassembled WGS sequence"/>
</dbReference>
<keyword evidence="7 12" id="KW-1133">Transmembrane helix</keyword>
<dbReference type="PANTHER" id="PTHR10806:SF6">
    <property type="entry name" value="SIGNAL PEPTIDASE COMPLEX CATALYTIC SUBUNIT SEC11"/>
    <property type="match status" value="1"/>
</dbReference>
<dbReference type="PROSITE" id="PS00501">
    <property type="entry name" value="SPASE_I_1"/>
    <property type="match status" value="1"/>
</dbReference>
<evidence type="ECO:0000259" key="13">
    <source>
        <dbReference type="Pfam" id="PF00717"/>
    </source>
</evidence>
<dbReference type="PRINTS" id="PR00728">
    <property type="entry name" value="SIGNALPTASE"/>
</dbReference>
<evidence type="ECO:0000256" key="6">
    <source>
        <dbReference type="ARBA" id="ARBA00022968"/>
    </source>
</evidence>
<proteinExistence type="predicted"/>
<dbReference type="PATRIC" id="fig|1158607.3.peg.1812"/>
<dbReference type="GO" id="GO:0004252">
    <property type="term" value="F:serine-type endopeptidase activity"/>
    <property type="evidence" value="ECO:0007669"/>
    <property type="project" value="UniProtKB-UniRule"/>
</dbReference>
<dbReference type="HOGENOM" id="CLU_089996_2_1_9"/>
<comment type="function">
    <text evidence="10">Catalytic component of the signal peptidase complex (SPC) which catalyzes the cleavage of N-terminal signal sequences from nascent proteins as they are translocated into the lumen of the endoplasmic reticulum. Specifically cleaves N-terminal signal peptides that contain a hydrophobic alpha-helix (h-region) shorter than 18-20 amino acids.</text>
</comment>
<evidence type="ECO:0000256" key="5">
    <source>
        <dbReference type="ARBA" id="ARBA00022824"/>
    </source>
</evidence>
<dbReference type="CDD" id="cd06530">
    <property type="entry name" value="S26_SPase_I"/>
    <property type="match status" value="1"/>
</dbReference>
<feature type="domain" description="Peptidase S24/S26A/S26B/S26C" evidence="13">
    <location>
        <begin position="46"/>
        <end position="124"/>
    </location>
</feature>
<dbReference type="OrthoDB" id="2195064at2"/>
<evidence type="ECO:0000256" key="7">
    <source>
        <dbReference type="ARBA" id="ARBA00022989"/>
    </source>
</evidence>
<feature type="transmembrane region" description="Helical" evidence="12">
    <location>
        <begin position="7"/>
        <end position="28"/>
    </location>
</feature>
<organism evidence="14 15">
    <name type="scientific">Enterococcus pallens ATCC BAA-351</name>
    <dbReference type="NCBI Taxonomy" id="1158607"/>
    <lineage>
        <taxon>Bacteria</taxon>
        <taxon>Bacillati</taxon>
        <taxon>Bacillota</taxon>
        <taxon>Bacilli</taxon>
        <taxon>Lactobacillales</taxon>
        <taxon>Enterococcaceae</taxon>
        <taxon>Enterococcus</taxon>
    </lineage>
</organism>
<dbReference type="InterPro" id="IPR019756">
    <property type="entry name" value="Pept_S26A_signal_pept_1_Ser-AS"/>
</dbReference>
<reference evidence="14 15" key="1">
    <citation type="submission" date="2013-02" db="EMBL/GenBank/DDBJ databases">
        <title>The Genome Sequence of Enterococcus pallens BAA-351.</title>
        <authorList>
            <consortium name="The Broad Institute Genome Sequencing Platform"/>
            <consortium name="The Broad Institute Genome Sequencing Center for Infectious Disease"/>
            <person name="Earl A.M."/>
            <person name="Gilmore M.S."/>
            <person name="Lebreton F."/>
            <person name="Walker B."/>
            <person name="Young S.K."/>
            <person name="Zeng Q."/>
            <person name="Gargeya S."/>
            <person name="Fitzgerald M."/>
            <person name="Haas B."/>
            <person name="Abouelleil A."/>
            <person name="Alvarado L."/>
            <person name="Arachchi H.M."/>
            <person name="Berlin A.M."/>
            <person name="Chapman S.B."/>
            <person name="Dewar J."/>
            <person name="Goldberg J."/>
            <person name="Griggs A."/>
            <person name="Gujja S."/>
            <person name="Hansen M."/>
            <person name="Howarth C."/>
            <person name="Imamovic A."/>
            <person name="Larimer J."/>
            <person name="McCowan C."/>
            <person name="Murphy C."/>
            <person name="Neiman D."/>
            <person name="Pearson M."/>
            <person name="Priest M."/>
            <person name="Roberts A."/>
            <person name="Saif S."/>
            <person name="Shea T."/>
            <person name="Sisk P."/>
            <person name="Sykes S."/>
            <person name="Wortman J."/>
            <person name="Nusbaum C."/>
            <person name="Birren B."/>
        </authorList>
    </citation>
    <scope>NUCLEOTIDE SEQUENCE [LARGE SCALE GENOMIC DNA]</scope>
    <source>
        <strain evidence="14 15">ATCC BAA-351</strain>
    </source>
</reference>
<keyword evidence="15" id="KW-1185">Reference proteome</keyword>
<dbReference type="RefSeq" id="WP_010756843.1">
    <property type="nucleotide sequence ID" value="NZ_ASWD01000006.1"/>
</dbReference>
<keyword evidence="4" id="KW-0378">Hydrolase</keyword>
<dbReference type="InterPro" id="IPR001733">
    <property type="entry name" value="Peptidase_S26B"/>
</dbReference>
<keyword evidence="2" id="KW-0645">Protease</keyword>
<evidence type="ECO:0000256" key="1">
    <source>
        <dbReference type="ARBA" id="ARBA00004648"/>
    </source>
</evidence>
<dbReference type="Pfam" id="PF00717">
    <property type="entry name" value="Peptidase_S24"/>
    <property type="match status" value="1"/>
</dbReference>
<dbReference type="InterPro" id="IPR015927">
    <property type="entry name" value="Peptidase_S24_S26A/B/C"/>
</dbReference>
<dbReference type="GO" id="GO:0009003">
    <property type="term" value="F:signal peptidase activity"/>
    <property type="evidence" value="ECO:0007669"/>
    <property type="project" value="UniProtKB-EC"/>
</dbReference>